<evidence type="ECO:0000259" key="1">
    <source>
        <dbReference type="Pfam" id="PF03351"/>
    </source>
</evidence>
<dbReference type="Pfam" id="PF03351">
    <property type="entry name" value="DOMON"/>
    <property type="match status" value="1"/>
</dbReference>
<dbReference type="InterPro" id="IPR045266">
    <property type="entry name" value="DOH_DOMON"/>
</dbReference>
<evidence type="ECO:0000313" key="3">
    <source>
        <dbReference type="Proteomes" id="UP000198287"/>
    </source>
</evidence>
<dbReference type="CDD" id="cd09631">
    <property type="entry name" value="DOMON_DOH"/>
    <property type="match status" value="1"/>
</dbReference>
<organism evidence="2 3">
    <name type="scientific">Folsomia candida</name>
    <name type="common">Springtail</name>
    <dbReference type="NCBI Taxonomy" id="158441"/>
    <lineage>
        <taxon>Eukaryota</taxon>
        <taxon>Metazoa</taxon>
        <taxon>Ecdysozoa</taxon>
        <taxon>Arthropoda</taxon>
        <taxon>Hexapoda</taxon>
        <taxon>Collembola</taxon>
        <taxon>Entomobryomorpha</taxon>
        <taxon>Isotomoidea</taxon>
        <taxon>Isotomidae</taxon>
        <taxon>Proisotominae</taxon>
        <taxon>Folsomia</taxon>
    </lineage>
</organism>
<comment type="caution">
    <text evidence="2">The sequence shown here is derived from an EMBL/GenBank/DDBJ whole genome shotgun (WGS) entry which is preliminary data.</text>
</comment>
<dbReference type="Proteomes" id="UP000198287">
    <property type="component" value="Unassembled WGS sequence"/>
</dbReference>
<accession>A0A226D9P6</accession>
<name>A0A226D9P6_FOLCA</name>
<evidence type="ECO:0000313" key="2">
    <source>
        <dbReference type="EMBL" id="OXA42285.1"/>
    </source>
</evidence>
<proteinExistence type="predicted"/>
<protein>
    <submittedName>
        <fullName evidence="2">MOXD1 2</fullName>
    </submittedName>
</protein>
<dbReference type="AlphaFoldDB" id="A0A226D9P6"/>
<reference evidence="2 3" key="1">
    <citation type="submission" date="2015-12" db="EMBL/GenBank/DDBJ databases">
        <title>The genome of Folsomia candida.</title>
        <authorList>
            <person name="Faddeeva A."/>
            <person name="Derks M.F."/>
            <person name="Anvar Y."/>
            <person name="Smit S."/>
            <person name="Van Straalen N."/>
            <person name="Roelofs D."/>
        </authorList>
    </citation>
    <scope>NUCLEOTIDE SEQUENCE [LARGE SCALE GENOMIC DNA]</scope>
    <source>
        <strain evidence="2 3">VU population</strain>
        <tissue evidence="2">Whole body</tissue>
    </source>
</reference>
<dbReference type="InterPro" id="IPR005018">
    <property type="entry name" value="DOMON_domain"/>
</dbReference>
<dbReference type="EMBL" id="LNIX01000026">
    <property type="protein sequence ID" value="OXA42285.1"/>
    <property type="molecule type" value="Genomic_DNA"/>
</dbReference>
<gene>
    <name evidence="2" type="ORF">Fcan01_22770</name>
</gene>
<dbReference type="OrthoDB" id="19261at2759"/>
<sequence length="182" mass="21039">MRFSKFYQQYFSIFGVLCTLIHTAVAQRLGSITEKFDRHIEINPDYSVSWRFYGEDYIIFRIIARYPTPNSYIGFGISQTGRMDGSDILIIKCDYPNESTLNFNLEVCIKSGKQNKLSKSPEMRLFMCSFFQGPKTRWKNHIVGFGMHIDHAENKGHVFDAGLYRCTAPDGVNPDEFFAPFL</sequence>
<keyword evidence="3" id="KW-1185">Reference proteome</keyword>
<feature type="domain" description="DOMON" evidence="1">
    <location>
        <begin position="45"/>
        <end position="115"/>
    </location>
</feature>
<feature type="non-terminal residue" evidence="2">
    <location>
        <position position="182"/>
    </location>
</feature>